<evidence type="ECO:0000256" key="8">
    <source>
        <dbReference type="ARBA" id="ARBA00022759"/>
    </source>
</evidence>
<dbReference type="InterPro" id="IPR037056">
    <property type="entry name" value="RNase_H1_N_sf"/>
</dbReference>
<dbReference type="GO" id="GO:0000287">
    <property type="term" value="F:magnesium ion binding"/>
    <property type="evidence" value="ECO:0007669"/>
    <property type="project" value="InterPro"/>
</dbReference>
<comment type="cofactor">
    <cofactor evidence="2">
        <name>Mg(2+)</name>
        <dbReference type="ChEBI" id="CHEBI:18420"/>
    </cofactor>
</comment>
<dbReference type="InterPro" id="IPR009027">
    <property type="entry name" value="Ribosomal_bL9/RNase_H1_N"/>
</dbReference>
<dbReference type="RefSeq" id="WP_013346549.1">
    <property type="nucleotide sequence ID" value="NC_014541.1"/>
</dbReference>
<dbReference type="eggNOG" id="COG0328">
    <property type="taxonomic scope" value="Bacteria"/>
</dbReference>
<evidence type="ECO:0000313" key="12">
    <source>
        <dbReference type="EMBL" id="ADN77243.1"/>
    </source>
</evidence>
<evidence type="ECO:0000256" key="10">
    <source>
        <dbReference type="ARBA" id="ARBA00022842"/>
    </source>
</evidence>
<dbReference type="Proteomes" id="UP000006683">
    <property type="component" value="Chromosome"/>
</dbReference>
<evidence type="ECO:0000256" key="5">
    <source>
        <dbReference type="ARBA" id="ARBA00012180"/>
    </source>
</evidence>
<evidence type="ECO:0000256" key="7">
    <source>
        <dbReference type="ARBA" id="ARBA00022723"/>
    </source>
</evidence>
<sequence length="253" mass="27082">MAKKKFYVVWQGRQTGIFTDWPSTEAAVSGVAGAKYKGYASEAEAQAALKMGYQKALSAKPAAKPAGKAKAAAKPSSAALPDTDWVIYADGACDPNPGQAGTGLSLYQQGQVTELWYGLYQPMGTNNTAELNGLLAALKLAQRGVDQGASVTVLCDSQYAINCVSRWADSWKAQGWTRKGDPIKNLELIQQAYALWQTLKGRITLAHVPGHAGIEGNELADRMSVYAVEQKETALVRYPEPLDLATVLAMRAG</sequence>
<dbReference type="eggNOG" id="COG3341">
    <property type="taxonomic scope" value="Bacteria"/>
</dbReference>
<dbReference type="InterPro" id="IPR002156">
    <property type="entry name" value="RNaseH_domain"/>
</dbReference>
<dbReference type="EC" id="3.1.26.4" evidence="5"/>
<dbReference type="GO" id="GO:0004523">
    <property type="term" value="F:RNA-DNA hybrid ribonuclease activity"/>
    <property type="evidence" value="ECO:0007669"/>
    <property type="project" value="UniProtKB-EC"/>
</dbReference>
<name>E1STZ9_FERBD</name>
<dbReference type="InterPro" id="IPR012337">
    <property type="entry name" value="RNaseH-like_sf"/>
</dbReference>
<dbReference type="CDD" id="cd09278">
    <property type="entry name" value="RNase_HI_prokaryote_like"/>
    <property type="match status" value="1"/>
</dbReference>
<keyword evidence="8" id="KW-0255">Endonuclease</keyword>
<dbReference type="InterPro" id="IPR036397">
    <property type="entry name" value="RNaseH_sf"/>
</dbReference>
<keyword evidence="13" id="KW-1185">Reference proteome</keyword>
<evidence type="ECO:0000256" key="3">
    <source>
        <dbReference type="ARBA" id="ARBA00005300"/>
    </source>
</evidence>
<evidence type="ECO:0000256" key="1">
    <source>
        <dbReference type="ARBA" id="ARBA00000077"/>
    </source>
</evidence>
<dbReference type="GO" id="GO:0003676">
    <property type="term" value="F:nucleic acid binding"/>
    <property type="evidence" value="ECO:0007669"/>
    <property type="project" value="InterPro"/>
</dbReference>
<comment type="subunit">
    <text evidence="4">Monomer.</text>
</comment>
<evidence type="ECO:0000259" key="11">
    <source>
        <dbReference type="PROSITE" id="PS50879"/>
    </source>
</evidence>
<organism evidence="12 13">
    <name type="scientific">Ferrimonas balearica (strain DSM 9799 / CCM 4581 / KCTC 23876 / PAT)</name>
    <dbReference type="NCBI Taxonomy" id="550540"/>
    <lineage>
        <taxon>Bacteria</taxon>
        <taxon>Pseudomonadati</taxon>
        <taxon>Pseudomonadota</taxon>
        <taxon>Gammaproteobacteria</taxon>
        <taxon>Alteromonadales</taxon>
        <taxon>Ferrimonadaceae</taxon>
        <taxon>Ferrimonas</taxon>
    </lineage>
</organism>
<evidence type="ECO:0000256" key="6">
    <source>
        <dbReference type="ARBA" id="ARBA00022722"/>
    </source>
</evidence>
<dbReference type="Gene3D" id="3.30.420.10">
    <property type="entry name" value="Ribonuclease H-like superfamily/Ribonuclease H"/>
    <property type="match status" value="1"/>
</dbReference>
<evidence type="ECO:0000256" key="2">
    <source>
        <dbReference type="ARBA" id="ARBA00001946"/>
    </source>
</evidence>
<feature type="domain" description="RNase H type-1" evidence="11">
    <location>
        <begin position="81"/>
        <end position="229"/>
    </location>
</feature>
<evidence type="ECO:0000313" key="13">
    <source>
        <dbReference type="Proteomes" id="UP000006683"/>
    </source>
</evidence>
<comment type="catalytic activity">
    <reaction evidence="1">
        <text>Endonucleolytic cleavage to 5'-phosphomonoester.</text>
        <dbReference type="EC" id="3.1.26.4"/>
    </reaction>
</comment>
<dbReference type="KEGG" id="fbl:Fbal_3043"/>
<comment type="similarity">
    <text evidence="3">Belongs to the RNase H family.</text>
</comment>
<proteinExistence type="inferred from homology"/>
<dbReference type="PIRSF" id="PIRSF036852">
    <property type="entry name" value="Ribonuclease_H1_euk"/>
    <property type="match status" value="1"/>
</dbReference>
<dbReference type="GeneID" id="67183265"/>
<dbReference type="Pfam" id="PF00075">
    <property type="entry name" value="RNase_H"/>
    <property type="match status" value="1"/>
</dbReference>
<evidence type="ECO:0000256" key="9">
    <source>
        <dbReference type="ARBA" id="ARBA00022801"/>
    </source>
</evidence>
<dbReference type="GO" id="GO:0043137">
    <property type="term" value="P:DNA replication, removal of RNA primer"/>
    <property type="evidence" value="ECO:0007669"/>
    <property type="project" value="TreeGrafter"/>
</dbReference>
<dbReference type="Pfam" id="PF01693">
    <property type="entry name" value="Cauli_VI"/>
    <property type="match status" value="1"/>
</dbReference>
<dbReference type="InterPro" id="IPR017067">
    <property type="entry name" value="RNase_H1_euk"/>
</dbReference>
<reference evidence="12 13" key="1">
    <citation type="journal article" date="2010" name="Stand. Genomic Sci.">
        <title>Complete genome sequence of Ferrimonas balearica type strain (PAT).</title>
        <authorList>
            <person name="Nolan M."/>
            <person name="Sikorski J."/>
            <person name="Davenport K."/>
            <person name="Lucas S."/>
            <person name="Glavina Del Rio T."/>
            <person name="Tice H."/>
            <person name="Cheng J."/>
            <person name="Goodwin L."/>
            <person name="Pitluck S."/>
            <person name="Liolios K."/>
            <person name="Ivanova N."/>
            <person name="Mavromatis K."/>
            <person name="Ovchinnikova G."/>
            <person name="Pati A."/>
            <person name="Chen A."/>
            <person name="Palaniappan K."/>
            <person name="Land M."/>
            <person name="Hauser L."/>
            <person name="Chang Y."/>
            <person name="Jeffries C."/>
            <person name="Tapia R."/>
            <person name="Brettin T."/>
            <person name="Detter J."/>
            <person name="Han C."/>
            <person name="Yasawong M."/>
            <person name="Rohde M."/>
            <person name="Tindall B."/>
            <person name="Goker M."/>
            <person name="Woyke T."/>
            <person name="Bristow J."/>
            <person name="Eisen J."/>
            <person name="Markowitz V."/>
            <person name="Hugenholtz P."/>
            <person name="Kyrpides N."/>
            <person name="Klenk H."/>
            <person name="Lapidus A."/>
        </authorList>
    </citation>
    <scope>NUCLEOTIDE SEQUENCE [LARGE SCALE GENOMIC DNA]</scope>
    <source>
        <strain evidence="13">DSM 9799 / CCM 4581 / KCTC 23876 / PAT</strain>
    </source>
</reference>
<keyword evidence="7" id="KW-0479">Metal-binding</keyword>
<keyword evidence="6" id="KW-0540">Nuclease</keyword>
<accession>E1STZ9</accession>
<keyword evidence="9" id="KW-0378">Hydrolase</keyword>
<dbReference type="AlphaFoldDB" id="E1STZ9"/>
<dbReference type="InterPro" id="IPR011320">
    <property type="entry name" value="RNase_H1_N"/>
</dbReference>
<protein>
    <recommendedName>
        <fullName evidence="5">ribonuclease H</fullName>
        <ecNumber evidence="5">3.1.26.4</ecNumber>
    </recommendedName>
</protein>
<dbReference type="InterPro" id="IPR050092">
    <property type="entry name" value="RNase_H"/>
</dbReference>
<evidence type="ECO:0000256" key="4">
    <source>
        <dbReference type="ARBA" id="ARBA00011245"/>
    </source>
</evidence>
<dbReference type="STRING" id="550540.Fbal_3043"/>
<dbReference type="EMBL" id="CP002209">
    <property type="protein sequence ID" value="ADN77243.1"/>
    <property type="molecule type" value="Genomic_DNA"/>
</dbReference>
<dbReference type="PANTHER" id="PTHR10642">
    <property type="entry name" value="RIBONUCLEASE H1"/>
    <property type="match status" value="1"/>
</dbReference>
<dbReference type="OrthoDB" id="7845843at2"/>
<dbReference type="PROSITE" id="PS50879">
    <property type="entry name" value="RNASE_H_1"/>
    <property type="match status" value="1"/>
</dbReference>
<keyword evidence="10" id="KW-0460">Magnesium</keyword>
<dbReference type="Gene3D" id="3.40.970.10">
    <property type="entry name" value="Ribonuclease H1, N-terminal domain"/>
    <property type="match status" value="1"/>
</dbReference>
<dbReference type="SUPFAM" id="SSF55658">
    <property type="entry name" value="L9 N-domain-like"/>
    <property type="match status" value="1"/>
</dbReference>
<dbReference type="InterPro" id="IPR022892">
    <property type="entry name" value="RNaseHI"/>
</dbReference>
<dbReference type="SUPFAM" id="SSF53098">
    <property type="entry name" value="Ribonuclease H-like"/>
    <property type="match status" value="1"/>
</dbReference>
<dbReference type="PANTHER" id="PTHR10642:SF26">
    <property type="entry name" value="RIBONUCLEASE H1"/>
    <property type="match status" value="1"/>
</dbReference>
<dbReference type="HOGENOM" id="CLU_030894_0_4_6"/>
<gene>
    <name evidence="12" type="ordered locus">Fbal_3043</name>
</gene>